<evidence type="ECO:0000256" key="1">
    <source>
        <dbReference type="SAM" id="SignalP"/>
    </source>
</evidence>
<protein>
    <submittedName>
        <fullName evidence="2">Uncharacterized protein</fullName>
    </submittedName>
</protein>
<dbReference type="RefSeq" id="WP_186918851.1">
    <property type="nucleotide sequence ID" value="NZ_JACOPQ010000004.1"/>
</dbReference>
<comment type="caution">
    <text evidence="2">The sequence shown here is derived from an EMBL/GenBank/DDBJ whole genome shotgun (WGS) entry which is preliminary data.</text>
</comment>
<organism evidence="2 3">
    <name type="scientific">Lawsonibacter faecis</name>
    <dbReference type="NCBI Taxonomy" id="2763052"/>
    <lineage>
        <taxon>Bacteria</taxon>
        <taxon>Bacillati</taxon>
        <taxon>Bacillota</taxon>
        <taxon>Clostridia</taxon>
        <taxon>Eubacteriales</taxon>
        <taxon>Oscillospiraceae</taxon>
        <taxon>Lawsonibacter</taxon>
    </lineage>
</organism>
<sequence length="113" mass="12155">MKRSFRVFALLLTCSLLCTLLPAARAGAAAPTPPSWCRLEEYVVFEGSAAYEQENWEKILFLRADAEAGGATPKKDGDAQSFEALSALLSALDALFKSDMIPVTAEALAKEIS</sequence>
<accession>A0A8J6MCG4</accession>
<dbReference type="EMBL" id="JACOPQ010000004">
    <property type="protein sequence ID" value="MBC5736745.1"/>
    <property type="molecule type" value="Genomic_DNA"/>
</dbReference>
<keyword evidence="1" id="KW-0732">Signal</keyword>
<dbReference type="AlphaFoldDB" id="A0A8J6MCG4"/>
<evidence type="ECO:0000313" key="3">
    <source>
        <dbReference type="Proteomes" id="UP000607645"/>
    </source>
</evidence>
<keyword evidence="3" id="KW-1185">Reference proteome</keyword>
<feature type="signal peptide" evidence="1">
    <location>
        <begin position="1"/>
        <end position="26"/>
    </location>
</feature>
<gene>
    <name evidence="2" type="ORF">H8S62_06940</name>
</gene>
<name>A0A8J6MCG4_9FIRM</name>
<evidence type="ECO:0000313" key="2">
    <source>
        <dbReference type="EMBL" id="MBC5736745.1"/>
    </source>
</evidence>
<proteinExistence type="predicted"/>
<reference evidence="2" key="1">
    <citation type="submission" date="2020-08" db="EMBL/GenBank/DDBJ databases">
        <title>Genome public.</title>
        <authorList>
            <person name="Liu C."/>
            <person name="Sun Q."/>
        </authorList>
    </citation>
    <scope>NUCLEOTIDE SEQUENCE</scope>
    <source>
        <strain evidence="2">NSJ-52</strain>
    </source>
</reference>
<feature type="chain" id="PRO_5038524801" evidence="1">
    <location>
        <begin position="27"/>
        <end position="113"/>
    </location>
</feature>
<dbReference type="Proteomes" id="UP000607645">
    <property type="component" value="Unassembled WGS sequence"/>
</dbReference>